<evidence type="ECO:0000313" key="1">
    <source>
        <dbReference type="EMBL" id="MBB3149447.1"/>
    </source>
</evidence>
<comment type="caution">
    <text evidence="1">The sequence shown here is derived from an EMBL/GenBank/DDBJ whole genome shotgun (WGS) entry which is preliminary data.</text>
</comment>
<dbReference type="AlphaFoldDB" id="A0A839UFV8"/>
<dbReference type="RefSeq" id="WP_183665217.1">
    <property type="nucleotide sequence ID" value="NZ_JACHXN010000032.1"/>
</dbReference>
<protein>
    <submittedName>
        <fullName evidence="1">Uncharacterized protein</fullName>
    </submittedName>
</protein>
<organism evidence="1 2">
    <name type="scientific">Phyllobacterium trifolii</name>
    <dbReference type="NCBI Taxonomy" id="300193"/>
    <lineage>
        <taxon>Bacteria</taxon>
        <taxon>Pseudomonadati</taxon>
        <taxon>Pseudomonadota</taxon>
        <taxon>Alphaproteobacteria</taxon>
        <taxon>Hyphomicrobiales</taxon>
        <taxon>Phyllobacteriaceae</taxon>
        <taxon>Phyllobacterium</taxon>
    </lineage>
</organism>
<proteinExistence type="predicted"/>
<accession>A0A839UFV8</accession>
<reference evidence="1 2" key="1">
    <citation type="submission" date="2020-08" db="EMBL/GenBank/DDBJ databases">
        <title>Genomic Encyclopedia of Type Strains, Phase III (KMG-III): the genomes of soil and plant-associated and newly described type strains.</title>
        <authorList>
            <person name="Whitman W."/>
        </authorList>
    </citation>
    <scope>NUCLEOTIDE SEQUENCE [LARGE SCALE GENOMIC DNA]</scope>
    <source>
        <strain evidence="1 2">CECT 7015</strain>
    </source>
</reference>
<evidence type="ECO:0000313" key="2">
    <source>
        <dbReference type="Proteomes" id="UP000554520"/>
    </source>
</evidence>
<gene>
    <name evidence="1" type="ORF">FHS21_005900</name>
</gene>
<dbReference type="EMBL" id="JACHXN010000032">
    <property type="protein sequence ID" value="MBB3149447.1"/>
    <property type="molecule type" value="Genomic_DNA"/>
</dbReference>
<name>A0A839UFV8_9HYPH</name>
<keyword evidence="2" id="KW-1185">Reference proteome</keyword>
<dbReference type="Proteomes" id="UP000554520">
    <property type="component" value="Unassembled WGS sequence"/>
</dbReference>
<sequence>MLRIRGSQPLVLAFNDCGHHDESGPVATPAQVEAAILFGWSRDATAESAHSLPLGAMPLAAALAILADPMGKGEKRISIDAIRQLAPRVAPNLLAFSLAGSVLGRDGKLENARLDHFDIDDAVQKLRYFKVQ</sequence>